<evidence type="ECO:0000313" key="2">
    <source>
        <dbReference type="EMBL" id="ODQ47807.1"/>
    </source>
</evidence>
<proteinExistence type="predicted"/>
<sequence length="322" mass="37525">MKDAVKLNDMIVDSYNSDTSVQALLSWISPANPAAPRAAPAATPPPVSKKHRKNPDYSMLSEDEIAEFRQTKELPLPESTQLLLPSIHIHARWYFNTNEYPPLKSKLDKRYMRTVFPSLIAHGKQLYYMNRLVSKLMKPPSHKMKRISGTGHWIYVINTPWNRDLRTEDFRFLGSTRKKYDELIIKIQECEHFRKRYEHVAVQEDKWEKLMGMNSATKASTDDWTWLYTEAEAVLNAEKTQLEQEVIQFCKRQGIIYEKIKPIFDEMHIHSKTNSEIMQKEVEIKEMGPYTDVLDGGLGLLLKKYGFRDPIESKYSKTPKGK</sequence>
<accession>A0A1E3NP04</accession>
<dbReference type="GeneID" id="30180711"/>
<keyword evidence="3" id="KW-1185">Reference proteome</keyword>
<dbReference type="Proteomes" id="UP000094455">
    <property type="component" value="Unassembled WGS sequence"/>
</dbReference>
<feature type="region of interest" description="Disordered" evidence="1">
    <location>
        <begin position="35"/>
        <end position="55"/>
    </location>
</feature>
<name>A0A1E3NP04_9ASCO</name>
<evidence type="ECO:0000313" key="3">
    <source>
        <dbReference type="Proteomes" id="UP000094455"/>
    </source>
</evidence>
<gene>
    <name evidence="2" type="ORF">PICMEDRAFT_71839</name>
</gene>
<dbReference type="EMBL" id="KV454002">
    <property type="protein sequence ID" value="ODQ47807.1"/>
    <property type="molecule type" value="Genomic_DNA"/>
</dbReference>
<dbReference type="OrthoDB" id="3997099at2759"/>
<dbReference type="AlphaFoldDB" id="A0A1E3NP04"/>
<organism evidence="2 3">
    <name type="scientific">Pichia membranifaciens NRRL Y-2026</name>
    <dbReference type="NCBI Taxonomy" id="763406"/>
    <lineage>
        <taxon>Eukaryota</taxon>
        <taxon>Fungi</taxon>
        <taxon>Dikarya</taxon>
        <taxon>Ascomycota</taxon>
        <taxon>Saccharomycotina</taxon>
        <taxon>Pichiomycetes</taxon>
        <taxon>Pichiales</taxon>
        <taxon>Pichiaceae</taxon>
        <taxon>Pichia</taxon>
    </lineage>
</organism>
<dbReference type="RefSeq" id="XP_019018920.1">
    <property type="nucleotide sequence ID" value="XM_019164024.1"/>
</dbReference>
<evidence type="ECO:0000256" key="1">
    <source>
        <dbReference type="SAM" id="MobiDB-lite"/>
    </source>
</evidence>
<reference evidence="2 3" key="1">
    <citation type="journal article" date="2016" name="Proc. Natl. Acad. Sci. U.S.A.">
        <title>Comparative genomics of biotechnologically important yeasts.</title>
        <authorList>
            <person name="Riley R."/>
            <person name="Haridas S."/>
            <person name="Wolfe K.H."/>
            <person name="Lopes M.R."/>
            <person name="Hittinger C.T."/>
            <person name="Goeker M."/>
            <person name="Salamov A.A."/>
            <person name="Wisecaver J.H."/>
            <person name="Long T.M."/>
            <person name="Calvey C.H."/>
            <person name="Aerts A.L."/>
            <person name="Barry K.W."/>
            <person name="Choi C."/>
            <person name="Clum A."/>
            <person name="Coughlan A.Y."/>
            <person name="Deshpande S."/>
            <person name="Douglass A.P."/>
            <person name="Hanson S.J."/>
            <person name="Klenk H.-P."/>
            <person name="LaButti K.M."/>
            <person name="Lapidus A."/>
            <person name="Lindquist E.A."/>
            <person name="Lipzen A.M."/>
            <person name="Meier-Kolthoff J.P."/>
            <person name="Ohm R.A."/>
            <person name="Otillar R.P."/>
            <person name="Pangilinan J.L."/>
            <person name="Peng Y."/>
            <person name="Rokas A."/>
            <person name="Rosa C.A."/>
            <person name="Scheuner C."/>
            <person name="Sibirny A.A."/>
            <person name="Slot J.C."/>
            <person name="Stielow J.B."/>
            <person name="Sun H."/>
            <person name="Kurtzman C.P."/>
            <person name="Blackwell M."/>
            <person name="Grigoriev I.V."/>
            <person name="Jeffries T.W."/>
        </authorList>
    </citation>
    <scope>NUCLEOTIDE SEQUENCE [LARGE SCALE GENOMIC DNA]</scope>
    <source>
        <strain evidence="2 3">NRRL Y-2026</strain>
    </source>
</reference>
<protein>
    <submittedName>
        <fullName evidence="2">Uncharacterized protein</fullName>
    </submittedName>
</protein>